<evidence type="ECO:0000313" key="3">
    <source>
        <dbReference type="EMBL" id="GGE21983.1"/>
    </source>
</evidence>
<organism evidence="3 4">
    <name type="scientific">Psychroflexus salis</name>
    <dbReference type="NCBI Taxonomy" id="1526574"/>
    <lineage>
        <taxon>Bacteria</taxon>
        <taxon>Pseudomonadati</taxon>
        <taxon>Bacteroidota</taxon>
        <taxon>Flavobacteriia</taxon>
        <taxon>Flavobacteriales</taxon>
        <taxon>Flavobacteriaceae</taxon>
        <taxon>Psychroflexus</taxon>
    </lineage>
</organism>
<feature type="domain" description="Transglycosylase SLT" evidence="2">
    <location>
        <begin position="102"/>
        <end position="209"/>
    </location>
</feature>
<name>A0A917A1S7_9FLAO</name>
<dbReference type="RefSeq" id="WP_188407095.1">
    <property type="nucleotide sequence ID" value="NZ_BMGL01000015.1"/>
</dbReference>
<dbReference type="SUPFAM" id="SSF53955">
    <property type="entry name" value="Lysozyme-like"/>
    <property type="match status" value="1"/>
</dbReference>
<dbReference type="EMBL" id="BMGL01000015">
    <property type="protein sequence ID" value="GGE21983.1"/>
    <property type="molecule type" value="Genomic_DNA"/>
</dbReference>
<proteinExistence type="inferred from homology"/>
<dbReference type="InterPro" id="IPR008258">
    <property type="entry name" value="Transglycosylase_SLT_dom_1"/>
</dbReference>
<protein>
    <submittedName>
        <fullName evidence="3">Murein transglycosylase</fullName>
    </submittedName>
</protein>
<comment type="caution">
    <text evidence="3">The sequence shown here is derived from an EMBL/GenBank/DDBJ whole genome shotgun (WGS) entry which is preliminary data.</text>
</comment>
<dbReference type="AlphaFoldDB" id="A0A917A1S7"/>
<reference evidence="3 4" key="1">
    <citation type="journal article" date="2014" name="Int. J. Syst. Evol. Microbiol.">
        <title>Complete genome sequence of Corynebacterium casei LMG S-19264T (=DSM 44701T), isolated from a smear-ripened cheese.</title>
        <authorList>
            <consortium name="US DOE Joint Genome Institute (JGI-PGF)"/>
            <person name="Walter F."/>
            <person name="Albersmeier A."/>
            <person name="Kalinowski J."/>
            <person name="Ruckert C."/>
        </authorList>
    </citation>
    <scope>NUCLEOTIDE SEQUENCE [LARGE SCALE GENOMIC DNA]</scope>
    <source>
        <strain evidence="3 4">CGMCC 1.12925</strain>
    </source>
</reference>
<sequence length="319" mass="36394">MKKNILVVSNLVFIGLSVYLLLSAFGINTETKNKNTNKKESNNSKSIVYALDLPSNLNFAGEVVPLGDPEVKERLDRELLVNNYWQSNAVLLIKRAHKYFPIIEPILKENGVPDDFKYLALAESGFMNVVSPAGATGFWQIMKATGREYGLEINDNIDERYHVEKATRVACQYFLNSKERFGSWTLAAAAYNAGNAGINKQLEKQEVTDYYDLLLVEETSRYVFRILALKEIIGNYEAYGFKINKTQMYQLAKTKSVDIDTNITNLAHFAQDFGISYKTLKRYNPWLRDKNLQNNSGRLYQINVPDSTAYIFKSKQITK</sequence>
<dbReference type="Proteomes" id="UP000599688">
    <property type="component" value="Unassembled WGS sequence"/>
</dbReference>
<dbReference type="Pfam" id="PF01464">
    <property type="entry name" value="SLT"/>
    <property type="match status" value="1"/>
</dbReference>
<dbReference type="InterPro" id="IPR023346">
    <property type="entry name" value="Lysozyme-like_dom_sf"/>
</dbReference>
<dbReference type="PANTHER" id="PTHR37423">
    <property type="entry name" value="SOLUBLE LYTIC MUREIN TRANSGLYCOSYLASE-RELATED"/>
    <property type="match status" value="1"/>
</dbReference>
<dbReference type="CDD" id="cd16894">
    <property type="entry name" value="MltD-like"/>
    <property type="match status" value="1"/>
</dbReference>
<comment type="similarity">
    <text evidence="1">Belongs to the transglycosylase Slt family.</text>
</comment>
<dbReference type="PANTHER" id="PTHR37423:SF2">
    <property type="entry name" value="MEMBRANE-BOUND LYTIC MUREIN TRANSGLYCOSYLASE C"/>
    <property type="match status" value="1"/>
</dbReference>
<gene>
    <name evidence="3" type="ORF">GCM10010831_23820</name>
</gene>
<evidence type="ECO:0000313" key="4">
    <source>
        <dbReference type="Proteomes" id="UP000599688"/>
    </source>
</evidence>
<evidence type="ECO:0000259" key="2">
    <source>
        <dbReference type="Pfam" id="PF01464"/>
    </source>
</evidence>
<evidence type="ECO:0000256" key="1">
    <source>
        <dbReference type="ARBA" id="ARBA00007734"/>
    </source>
</evidence>
<dbReference type="Gene3D" id="1.10.530.10">
    <property type="match status" value="1"/>
</dbReference>
<accession>A0A917A1S7</accession>
<keyword evidence="4" id="KW-1185">Reference proteome</keyword>